<sequence>MDINEFIVSYLAILFEKLPVEKKSFSNRIARWKGIRTLLNISSNDISYPSCISSNNTIINDQVKISEIFTSFFILIREELQKNIHSSHTDFHKFLKTSNPDSLFVKPTEKNKITSVILSLNDGKASGPNSVPTFILKLLANDISSVLSKLFNLSFATGIFLNILKTASVKPIHKKDSKLDCNNYRLIS</sequence>
<dbReference type="Proteomes" id="UP001652625">
    <property type="component" value="Chromosome 10"/>
</dbReference>
<reference evidence="2" key="1">
    <citation type="submission" date="2025-08" db="UniProtKB">
        <authorList>
            <consortium name="RefSeq"/>
        </authorList>
    </citation>
    <scope>IDENTIFICATION</scope>
</reference>
<dbReference type="RefSeq" id="XP_065664574.1">
    <property type="nucleotide sequence ID" value="XM_065808502.1"/>
</dbReference>
<gene>
    <name evidence="2" type="primary">LOC136086218</name>
</gene>
<dbReference type="GeneID" id="136086218"/>
<evidence type="ECO:0000313" key="1">
    <source>
        <dbReference type="Proteomes" id="UP001652625"/>
    </source>
</evidence>
<name>A0ABM4CRR5_HYDVU</name>
<dbReference type="PANTHER" id="PTHR47510:SF3">
    <property type="entry name" value="ENDO_EXONUCLEASE_PHOSPHATASE DOMAIN-CONTAINING PROTEIN"/>
    <property type="match status" value="1"/>
</dbReference>
<keyword evidence="1" id="KW-1185">Reference proteome</keyword>
<dbReference type="PANTHER" id="PTHR47510">
    <property type="entry name" value="REVERSE TRANSCRIPTASE DOMAIN-CONTAINING PROTEIN"/>
    <property type="match status" value="1"/>
</dbReference>
<organism evidence="1 2">
    <name type="scientific">Hydra vulgaris</name>
    <name type="common">Hydra</name>
    <name type="synonym">Hydra attenuata</name>
    <dbReference type="NCBI Taxonomy" id="6087"/>
    <lineage>
        <taxon>Eukaryota</taxon>
        <taxon>Metazoa</taxon>
        <taxon>Cnidaria</taxon>
        <taxon>Hydrozoa</taxon>
        <taxon>Hydroidolina</taxon>
        <taxon>Anthoathecata</taxon>
        <taxon>Aplanulata</taxon>
        <taxon>Hydridae</taxon>
        <taxon>Hydra</taxon>
    </lineage>
</organism>
<proteinExistence type="predicted"/>
<accession>A0ABM4CRR5</accession>
<protein>
    <submittedName>
        <fullName evidence="2">Uncharacterized protein LOC136086218</fullName>
    </submittedName>
</protein>
<evidence type="ECO:0000313" key="2">
    <source>
        <dbReference type="RefSeq" id="XP_065664574.1"/>
    </source>
</evidence>